<evidence type="ECO:0000256" key="2">
    <source>
        <dbReference type="ARBA" id="ARBA00010269"/>
    </source>
</evidence>
<evidence type="ECO:0000256" key="3">
    <source>
        <dbReference type="ARBA" id="ARBA00022664"/>
    </source>
</evidence>
<dbReference type="PROSITE" id="PS50102">
    <property type="entry name" value="RRM"/>
    <property type="match status" value="1"/>
</dbReference>
<dbReference type="GO" id="GO:0089701">
    <property type="term" value="C:U2AF complex"/>
    <property type="evidence" value="ECO:0007669"/>
    <property type="project" value="InterPro"/>
</dbReference>
<evidence type="ECO:0000256" key="8">
    <source>
        <dbReference type="ARBA" id="ARBA00022884"/>
    </source>
</evidence>
<dbReference type="Pfam" id="PF00642">
    <property type="entry name" value="zf-CCCH"/>
    <property type="match status" value="2"/>
</dbReference>
<dbReference type="PANTHER" id="PTHR12620">
    <property type="entry name" value="U2 SNRNP AUXILIARY FACTOR, SMALL SUBUNIT"/>
    <property type="match status" value="1"/>
</dbReference>
<evidence type="ECO:0000259" key="14">
    <source>
        <dbReference type="PROSITE" id="PS50102"/>
    </source>
</evidence>
<dbReference type="FunFam" id="3.30.70.330:FF:000055">
    <property type="entry name" value="Splicing factor U2AF 35 kDa subunit"/>
    <property type="match status" value="1"/>
</dbReference>
<feature type="domain" description="RRM" evidence="14">
    <location>
        <begin position="134"/>
        <end position="241"/>
    </location>
</feature>
<dbReference type="GO" id="GO:0008270">
    <property type="term" value="F:zinc ion binding"/>
    <property type="evidence" value="ECO:0007669"/>
    <property type="project" value="UniProtKB-KW"/>
</dbReference>
<evidence type="ECO:0000256" key="9">
    <source>
        <dbReference type="ARBA" id="ARBA00023187"/>
    </source>
</evidence>
<evidence type="ECO:0000256" key="12">
    <source>
        <dbReference type="PROSITE-ProRule" id="PRU00723"/>
    </source>
</evidence>
<dbReference type="InterPro" id="IPR009145">
    <property type="entry name" value="U2AF_small"/>
</dbReference>
<feature type="domain" description="C3H1-type" evidence="15">
    <location>
        <begin position="243"/>
        <end position="270"/>
    </location>
</feature>
<gene>
    <name evidence="16" type="primary">U2af38</name>
    <name evidence="16" type="ORF">CDAR_510391</name>
</gene>
<evidence type="ECO:0000256" key="5">
    <source>
        <dbReference type="ARBA" id="ARBA00022737"/>
    </source>
</evidence>
<sequence>MAAGTHRNVKPQPTALIPVTAPVIPVLTIQVPTVHFSAPVVPAQVGCIQTQASAIDCNMKFIVALAVNKLESLRRNASTANFIGSTLKLKMAEYLASIFGTEKDKVNCSFYFKIGACRHGDRCSRIHNKPTFSQTVLLQNLYHNPQNSAQSADGSHCKFLTNLTEEEVQEHFDNFFEDVFVELEDKYGEIEEMNVCDNLGDHLVGNVYVKFRREEDAEKAVEDLNKRWFAGRPIYAELSPVTDFREACCRQYEMGECTRSGFCNFMHLRPISRELRRELYGRHRRRRSRSRSRSRERRRSRSRERRRRSRSRERDRRDREGRF</sequence>
<evidence type="ECO:0000313" key="17">
    <source>
        <dbReference type="Proteomes" id="UP001054837"/>
    </source>
</evidence>
<feature type="compositionally biased region" description="Basic residues" evidence="13">
    <location>
        <begin position="282"/>
        <end position="311"/>
    </location>
</feature>
<feature type="zinc finger region" description="C3H1-type" evidence="12">
    <location>
        <begin position="102"/>
        <end position="130"/>
    </location>
</feature>
<feature type="region of interest" description="Disordered" evidence="13">
    <location>
        <begin position="282"/>
        <end position="323"/>
    </location>
</feature>
<dbReference type="Gene3D" id="3.30.70.330">
    <property type="match status" value="1"/>
</dbReference>
<accession>A0AAV4UYL8</accession>
<comment type="similarity">
    <text evidence="2">Belongs to the splicing factor SR family.</text>
</comment>
<evidence type="ECO:0000256" key="13">
    <source>
        <dbReference type="SAM" id="MobiDB-lite"/>
    </source>
</evidence>
<evidence type="ECO:0000313" key="16">
    <source>
        <dbReference type="EMBL" id="GIY62795.1"/>
    </source>
</evidence>
<dbReference type="GO" id="GO:0000398">
    <property type="term" value="P:mRNA splicing, via spliceosome"/>
    <property type="evidence" value="ECO:0007669"/>
    <property type="project" value="InterPro"/>
</dbReference>
<feature type="zinc finger region" description="C3H1-type" evidence="12">
    <location>
        <begin position="243"/>
        <end position="270"/>
    </location>
</feature>
<proteinExistence type="inferred from homology"/>
<dbReference type="InterPro" id="IPR035979">
    <property type="entry name" value="RBD_domain_sf"/>
</dbReference>
<feature type="compositionally biased region" description="Basic and acidic residues" evidence="13">
    <location>
        <begin position="312"/>
        <end position="323"/>
    </location>
</feature>
<dbReference type="SMART" id="SM00360">
    <property type="entry name" value="RRM"/>
    <property type="match status" value="1"/>
</dbReference>
<dbReference type="CDD" id="cd12538">
    <property type="entry name" value="RRM_U2AF35"/>
    <property type="match status" value="1"/>
</dbReference>
<keyword evidence="6 12" id="KW-0863">Zinc-finger</keyword>
<evidence type="ECO:0000256" key="4">
    <source>
        <dbReference type="ARBA" id="ARBA00022723"/>
    </source>
</evidence>
<dbReference type="Pfam" id="PF00076">
    <property type="entry name" value="RRM_1"/>
    <property type="match status" value="1"/>
</dbReference>
<keyword evidence="5" id="KW-0677">Repeat</keyword>
<keyword evidence="3" id="KW-0507">mRNA processing</keyword>
<dbReference type="InterPro" id="IPR003954">
    <property type="entry name" value="RRM_euk-type"/>
</dbReference>
<evidence type="ECO:0000256" key="7">
    <source>
        <dbReference type="ARBA" id="ARBA00022833"/>
    </source>
</evidence>
<keyword evidence="8 11" id="KW-0694">RNA-binding</keyword>
<dbReference type="SMART" id="SM00356">
    <property type="entry name" value="ZnF_C3H1"/>
    <property type="match status" value="2"/>
</dbReference>
<feature type="domain" description="C3H1-type" evidence="15">
    <location>
        <begin position="102"/>
        <end position="130"/>
    </location>
</feature>
<organism evidence="16 17">
    <name type="scientific">Caerostris darwini</name>
    <dbReference type="NCBI Taxonomy" id="1538125"/>
    <lineage>
        <taxon>Eukaryota</taxon>
        <taxon>Metazoa</taxon>
        <taxon>Ecdysozoa</taxon>
        <taxon>Arthropoda</taxon>
        <taxon>Chelicerata</taxon>
        <taxon>Arachnida</taxon>
        <taxon>Araneae</taxon>
        <taxon>Araneomorphae</taxon>
        <taxon>Entelegynae</taxon>
        <taxon>Araneoidea</taxon>
        <taxon>Araneidae</taxon>
        <taxon>Caerostris</taxon>
    </lineage>
</organism>
<dbReference type="InterPro" id="IPR000571">
    <property type="entry name" value="Znf_CCCH"/>
</dbReference>
<evidence type="ECO:0000256" key="1">
    <source>
        <dbReference type="ARBA" id="ARBA00004123"/>
    </source>
</evidence>
<keyword evidence="7 12" id="KW-0862">Zinc</keyword>
<dbReference type="PRINTS" id="PR01848">
    <property type="entry name" value="U2AUXFACTOR"/>
</dbReference>
<comment type="subcellular location">
    <subcellularLocation>
        <location evidence="1">Nucleus</location>
    </subcellularLocation>
</comment>
<keyword evidence="10" id="KW-0539">Nucleus</keyword>
<dbReference type="InterPro" id="IPR000504">
    <property type="entry name" value="RRM_dom"/>
</dbReference>
<dbReference type="InterPro" id="IPR012677">
    <property type="entry name" value="Nucleotide-bd_a/b_plait_sf"/>
</dbReference>
<keyword evidence="17" id="KW-1185">Reference proteome</keyword>
<dbReference type="AlphaFoldDB" id="A0AAV4UYL8"/>
<evidence type="ECO:0000256" key="11">
    <source>
        <dbReference type="PROSITE-ProRule" id="PRU00176"/>
    </source>
</evidence>
<protein>
    <submittedName>
        <fullName evidence="16">Splicing factor U2af 38 kDa subunit</fullName>
    </submittedName>
</protein>
<evidence type="ECO:0000259" key="15">
    <source>
        <dbReference type="PROSITE" id="PS50103"/>
    </source>
</evidence>
<dbReference type="GO" id="GO:0003723">
    <property type="term" value="F:RNA binding"/>
    <property type="evidence" value="ECO:0007669"/>
    <property type="project" value="UniProtKB-UniRule"/>
</dbReference>
<evidence type="ECO:0000256" key="10">
    <source>
        <dbReference type="ARBA" id="ARBA00023242"/>
    </source>
</evidence>
<dbReference type="SMART" id="SM00361">
    <property type="entry name" value="RRM_1"/>
    <property type="match status" value="1"/>
</dbReference>
<dbReference type="EMBL" id="BPLQ01012129">
    <property type="protein sequence ID" value="GIY62795.1"/>
    <property type="molecule type" value="Genomic_DNA"/>
</dbReference>
<dbReference type="PROSITE" id="PS50103">
    <property type="entry name" value="ZF_C3H1"/>
    <property type="match status" value="2"/>
</dbReference>
<dbReference type="Proteomes" id="UP001054837">
    <property type="component" value="Unassembled WGS sequence"/>
</dbReference>
<name>A0AAV4UYL8_9ARAC</name>
<keyword evidence="4 12" id="KW-0479">Metal-binding</keyword>
<comment type="caution">
    <text evidence="16">The sequence shown here is derived from an EMBL/GenBank/DDBJ whole genome shotgun (WGS) entry which is preliminary data.</text>
</comment>
<reference evidence="16 17" key="1">
    <citation type="submission" date="2021-06" db="EMBL/GenBank/DDBJ databases">
        <title>Caerostris darwini draft genome.</title>
        <authorList>
            <person name="Kono N."/>
            <person name="Arakawa K."/>
        </authorList>
    </citation>
    <scope>NUCLEOTIDE SEQUENCE [LARGE SCALE GENOMIC DNA]</scope>
</reference>
<evidence type="ECO:0000256" key="6">
    <source>
        <dbReference type="ARBA" id="ARBA00022771"/>
    </source>
</evidence>
<dbReference type="SUPFAM" id="SSF54928">
    <property type="entry name" value="RNA-binding domain, RBD"/>
    <property type="match status" value="1"/>
</dbReference>
<keyword evidence="9" id="KW-0508">mRNA splicing</keyword>